<evidence type="ECO:0000313" key="4">
    <source>
        <dbReference type="Proteomes" id="UP000245938"/>
    </source>
</evidence>
<dbReference type="Gene3D" id="3.10.350.10">
    <property type="entry name" value="LysM domain"/>
    <property type="match status" value="1"/>
</dbReference>
<dbReference type="InterPro" id="IPR018392">
    <property type="entry name" value="LysM"/>
</dbReference>
<evidence type="ECO:0000313" key="3">
    <source>
        <dbReference type="EMBL" id="PWI26992.1"/>
    </source>
</evidence>
<proteinExistence type="predicted"/>
<comment type="caution">
    <text evidence="3">The sequence shown here is derived from an EMBL/GenBank/DDBJ whole genome shotgun (WGS) entry which is preliminary data.</text>
</comment>
<keyword evidence="4" id="KW-1185">Reference proteome</keyword>
<reference evidence="3 4" key="1">
    <citation type="submission" date="2018-05" db="EMBL/GenBank/DDBJ databases">
        <title>Kurthia sibirica genome sequence.</title>
        <authorList>
            <person name="Maclea K.S."/>
            <person name="Goen A.E."/>
        </authorList>
    </citation>
    <scope>NUCLEOTIDE SEQUENCE [LARGE SCALE GENOMIC DNA]</scope>
    <source>
        <strain evidence="3 4">ATCC 49154</strain>
    </source>
</reference>
<evidence type="ECO:0000256" key="1">
    <source>
        <dbReference type="SAM" id="Phobius"/>
    </source>
</evidence>
<feature type="domain" description="LysM" evidence="2">
    <location>
        <begin position="74"/>
        <end position="123"/>
    </location>
</feature>
<gene>
    <name evidence="3" type="ORF">DEX24_01480</name>
</gene>
<accession>A0A2U3AR19</accession>
<organism evidence="3 4">
    <name type="scientific">Kurthia sibirica</name>
    <dbReference type="NCBI Taxonomy" id="202750"/>
    <lineage>
        <taxon>Bacteria</taxon>
        <taxon>Bacillati</taxon>
        <taxon>Bacillota</taxon>
        <taxon>Bacilli</taxon>
        <taxon>Bacillales</taxon>
        <taxon>Caryophanaceae</taxon>
        <taxon>Kurthia</taxon>
    </lineage>
</organism>
<dbReference type="SMART" id="SM00257">
    <property type="entry name" value="LysM"/>
    <property type="match status" value="1"/>
</dbReference>
<dbReference type="Proteomes" id="UP000245938">
    <property type="component" value="Unassembled WGS sequence"/>
</dbReference>
<name>A0A2U3AR19_9BACL</name>
<dbReference type="CDD" id="cd00118">
    <property type="entry name" value="LysM"/>
    <property type="match status" value="1"/>
</dbReference>
<dbReference type="InterPro" id="IPR036779">
    <property type="entry name" value="LysM_dom_sf"/>
</dbReference>
<dbReference type="AlphaFoldDB" id="A0A2U3AR19"/>
<dbReference type="SUPFAM" id="SSF54106">
    <property type="entry name" value="LysM domain"/>
    <property type="match status" value="1"/>
</dbReference>
<dbReference type="EMBL" id="QFVR01000001">
    <property type="protein sequence ID" value="PWI26992.1"/>
    <property type="molecule type" value="Genomic_DNA"/>
</dbReference>
<evidence type="ECO:0000259" key="2">
    <source>
        <dbReference type="PROSITE" id="PS51782"/>
    </source>
</evidence>
<keyword evidence="1" id="KW-1133">Transmembrane helix</keyword>
<keyword evidence="1" id="KW-0812">Transmembrane</keyword>
<sequence length="140" mass="16073">MLKIKANNCSIKQLTKTYVRINMRTYIPNTILYKKGVMTMKWLKRNINIFLIVALVVLLVGVCFNNLAFEKNTQEITVESGDTLWTLSQKHRGSISQYKWLQQVKSDNDIKGDLIVVGKTLLIPQSEKNKTNKLEIASDQ</sequence>
<feature type="transmembrane region" description="Helical" evidence="1">
    <location>
        <begin position="47"/>
        <end position="69"/>
    </location>
</feature>
<protein>
    <recommendedName>
        <fullName evidence="2">LysM domain-containing protein</fullName>
    </recommendedName>
</protein>
<dbReference type="Pfam" id="PF01476">
    <property type="entry name" value="LysM"/>
    <property type="match status" value="1"/>
</dbReference>
<keyword evidence="1" id="KW-0472">Membrane</keyword>
<dbReference type="PROSITE" id="PS51782">
    <property type="entry name" value="LYSM"/>
    <property type="match status" value="1"/>
</dbReference>